<dbReference type="HOGENOM" id="CLU_932060_0_0_1"/>
<protein>
    <submittedName>
        <fullName evidence="2 3">Uncharacterized protein</fullName>
    </submittedName>
</protein>
<evidence type="ECO:0000313" key="3">
    <source>
        <dbReference type="EnsemblProtists" id="EKX39896"/>
    </source>
</evidence>
<sequence length="299" mass="33837">MFQNLKDDDVQSMWPLHHSNESFKNVFVKSGDYICFEITESTSKIPEKIYQLSRLYVVLKDYFIGKSSRIAAMGIIVDSDREEFPIAAEKARNFLKGVANTPDLAKNMINSSIPTFLLHIPMPNIYSSIERLKEDEMKIEMKKQMAELASGQDEMKIEMKKQMAELASGQDEMKIEMKKQMAELASGQDEMKIEMKKQMAELANGQDEMKIEQEQMKIEMKKQMAELANGQDQQMQELKLCIQGEVVNGQGQFKKQVWEFLHGKSFSDSSNTGGPQDTVVGTEAAPALISIAHGTNDSQ</sequence>
<organism evidence="2">
    <name type="scientific">Guillardia theta (strain CCMP2712)</name>
    <name type="common">Cryptophyte</name>
    <dbReference type="NCBI Taxonomy" id="905079"/>
    <lineage>
        <taxon>Eukaryota</taxon>
        <taxon>Cryptophyceae</taxon>
        <taxon>Pyrenomonadales</taxon>
        <taxon>Geminigeraceae</taxon>
        <taxon>Guillardia</taxon>
    </lineage>
</organism>
<dbReference type="EMBL" id="JH993035">
    <property type="protein sequence ID" value="EKX39896.1"/>
    <property type="molecule type" value="Genomic_DNA"/>
</dbReference>
<evidence type="ECO:0000313" key="2">
    <source>
        <dbReference type="EMBL" id="EKX39896.1"/>
    </source>
</evidence>
<evidence type="ECO:0000313" key="4">
    <source>
        <dbReference type="Proteomes" id="UP000011087"/>
    </source>
</evidence>
<dbReference type="Proteomes" id="UP000011087">
    <property type="component" value="Unassembled WGS sequence"/>
</dbReference>
<evidence type="ECO:0000256" key="1">
    <source>
        <dbReference type="SAM" id="Coils"/>
    </source>
</evidence>
<dbReference type="GeneID" id="17296764"/>
<feature type="coiled-coil region" evidence="1">
    <location>
        <begin position="188"/>
        <end position="215"/>
    </location>
</feature>
<keyword evidence="1" id="KW-0175">Coiled coil</keyword>
<dbReference type="AlphaFoldDB" id="L1IUH1"/>
<dbReference type="KEGG" id="gtt:GUITHDRAFT_113889"/>
<keyword evidence="4" id="KW-1185">Reference proteome</keyword>
<dbReference type="EnsemblProtists" id="EKX39896">
    <property type="protein sequence ID" value="EKX39896"/>
    <property type="gene ID" value="GUITHDRAFT_113889"/>
</dbReference>
<proteinExistence type="predicted"/>
<reference evidence="2 4" key="1">
    <citation type="journal article" date="2012" name="Nature">
        <title>Algal genomes reveal evolutionary mosaicism and the fate of nucleomorphs.</title>
        <authorList>
            <consortium name="DOE Joint Genome Institute"/>
            <person name="Curtis B.A."/>
            <person name="Tanifuji G."/>
            <person name="Burki F."/>
            <person name="Gruber A."/>
            <person name="Irimia M."/>
            <person name="Maruyama S."/>
            <person name="Arias M.C."/>
            <person name="Ball S.G."/>
            <person name="Gile G.H."/>
            <person name="Hirakawa Y."/>
            <person name="Hopkins J.F."/>
            <person name="Kuo A."/>
            <person name="Rensing S.A."/>
            <person name="Schmutz J."/>
            <person name="Symeonidi A."/>
            <person name="Elias M."/>
            <person name="Eveleigh R.J."/>
            <person name="Herman E.K."/>
            <person name="Klute M.J."/>
            <person name="Nakayama T."/>
            <person name="Obornik M."/>
            <person name="Reyes-Prieto A."/>
            <person name="Armbrust E.V."/>
            <person name="Aves S.J."/>
            <person name="Beiko R.G."/>
            <person name="Coutinho P."/>
            <person name="Dacks J.B."/>
            <person name="Durnford D.G."/>
            <person name="Fast N.M."/>
            <person name="Green B.R."/>
            <person name="Grisdale C.J."/>
            <person name="Hempel F."/>
            <person name="Henrissat B."/>
            <person name="Hoppner M.P."/>
            <person name="Ishida K."/>
            <person name="Kim E."/>
            <person name="Koreny L."/>
            <person name="Kroth P.G."/>
            <person name="Liu Y."/>
            <person name="Malik S.B."/>
            <person name="Maier U.G."/>
            <person name="McRose D."/>
            <person name="Mock T."/>
            <person name="Neilson J.A."/>
            <person name="Onodera N.T."/>
            <person name="Poole A.M."/>
            <person name="Pritham E.J."/>
            <person name="Richards T.A."/>
            <person name="Rocap G."/>
            <person name="Roy S.W."/>
            <person name="Sarai C."/>
            <person name="Schaack S."/>
            <person name="Shirato S."/>
            <person name="Slamovits C.H."/>
            <person name="Spencer D.F."/>
            <person name="Suzuki S."/>
            <person name="Worden A.Z."/>
            <person name="Zauner S."/>
            <person name="Barry K."/>
            <person name="Bell C."/>
            <person name="Bharti A.K."/>
            <person name="Crow J.A."/>
            <person name="Grimwood J."/>
            <person name="Kramer R."/>
            <person name="Lindquist E."/>
            <person name="Lucas S."/>
            <person name="Salamov A."/>
            <person name="McFadden G.I."/>
            <person name="Lane C.E."/>
            <person name="Keeling P.J."/>
            <person name="Gray M.W."/>
            <person name="Grigoriev I.V."/>
            <person name="Archibald J.M."/>
        </authorList>
    </citation>
    <scope>NUCLEOTIDE SEQUENCE</scope>
    <source>
        <strain evidence="2 4">CCMP2712</strain>
    </source>
</reference>
<gene>
    <name evidence="2" type="ORF">GUITHDRAFT_113889</name>
</gene>
<name>L1IUH1_GUITC</name>
<accession>L1IUH1</accession>
<dbReference type="PaxDb" id="55529-EKX39896"/>
<reference evidence="3" key="3">
    <citation type="submission" date="2015-06" db="UniProtKB">
        <authorList>
            <consortium name="EnsemblProtists"/>
        </authorList>
    </citation>
    <scope>IDENTIFICATION</scope>
</reference>
<dbReference type="RefSeq" id="XP_005826876.1">
    <property type="nucleotide sequence ID" value="XM_005826819.1"/>
</dbReference>
<reference evidence="4" key="2">
    <citation type="submission" date="2012-11" db="EMBL/GenBank/DDBJ databases">
        <authorList>
            <person name="Kuo A."/>
            <person name="Curtis B.A."/>
            <person name="Tanifuji G."/>
            <person name="Burki F."/>
            <person name="Gruber A."/>
            <person name="Irimia M."/>
            <person name="Maruyama S."/>
            <person name="Arias M.C."/>
            <person name="Ball S.G."/>
            <person name="Gile G.H."/>
            <person name="Hirakawa Y."/>
            <person name="Hopkins J.F."/>
            <person name="Rensing S.A."/>
            <person name="Schmutz J."/>
            <person name="Symeonidi A."/>
            <person name="Elias M."/>
            <person name="Eveleigh R.J."/>
            <person name="Herman E.K."/>
            <person name="Klute M.J."/>
            <person name="Nakayama T."/>
            <person name="Obornik M."/>
            <person name="Reyes-Prieto A."/>
            <person name="Armbrust E.V."/>
            <person name="Aves S.J."/>
            <person name="Beiko R.G."/>
            <person name="Coutinho P."/>
            <person name="Dacks J.B."/>
            <person name="Durnford D.G."/>
            <person name="Fast N.M."/>
            <person name="Green B.R."/>
            <person name="Grisdale C."/>
            <person name="Hempe F."/>
            <person name="Henrissat B."/>
            <person name="Hoppner M.P."/>
            <person name="Ishida K.-I."/>
            <person name="Kim E."/>
            <person name="Koreny L."/>
            <person name="Kroth P.G."/>
            <person name="Liu Y."/>
            <person name="Malik S.-B."/>
            <person name="Maier U.G."/>
            <person name="McRose D."/>
            <person name="Mock T."/>
            <person name="Neilson J.A."/>
            <person name="Onodera N.T."/>
            <person name="Poole A.M."/>
            <person name="Pritham E.J."/>
            <person name="Richards T.A."/>
            <person name="Rocap G."/>
            <person name="Roy S.W."/>
            <person name="Sarai C."/>
            <person name="Schaack S."/>
            <person name="Shirato S."/>
            <person name="Slamovits C.H."/>
            <person name="Spencer D.F."/>
            <person name="Suzuki S."/>
            <person name="Worden A.Z."/>
            <person name="Zauner S."/>
            <person name="Barry K."/>
            <person name="Bell C."/>
            <person name="Bharti A.K."/>
            <person name="Crow J.A."/>
            <person name="Grimwood J."/>
            <person name="Kramer R."/>
            <person name="Lindquist E."/>
            <person name="Lucas S."/>
            <person name="Salamov A."/>
            <person name="McFadden G.I."/>
            <person name="Lane C.E."/>
            <person name="Keeling P.J."/>
            <person name="Gray M.W."/>
            <person name="Grigoriev I.V."/>
            <person name="Archibald J.M."/>
        </authorList>
    </citation>
    <scope>NUCLEOTIDE SEQUENCE</scope>
    <source>
        <strain evidence="4">CCMP2712</strain>
    </source>
</reference>